<organism evidence="2 3">
    <name type="scientific">Neolewinella lacunae</name>
    <dbReference type="NCBI Taxonomy" id="1517758"/>
    <lineage>
        <taxon>Bacteria</taxon>
        <taxon>Pseudomonadati</taxon>
        <taxon>Bacteroidota</taxon>
        <taxon>Saprospiria</taxon>
        <taxon>Saprospirales</taxon>
        <taxon>Lewinellaceae</taxon>
        <taxon>Neolewinella</taxon>
    </lineage>
</organism>
<gene>
    <name evidence="2" type="ORF">H9S92_03975</name>
</gene>
<protein>
    <submittedName>
        <fullName evidence="2">M23 family metallopeptidase</fullName>
    </submittedName>
</protein>
<dbReference type="Pfam" id="PF01551">
    <property type="entry name" value="Peptidase_M23"/>
    <property type="match status" value="1"/>
</dbReference>
<dbReference type="InterPro" id="IPR050570">
    <property type="entry name" value="Cell_wall_metabolism_enzyme"/>
</dbReference>
<comment type="caution">
    <text evidence="2">The sequence shown here is derived from an EMBL/GenBank/DDBJ whole genome shotgun (WGS) entry which is preliminary data.</text>
</comment>
<dbReference type="PANTHER" id="PTHR21666">
    <property type="entry name" value="PEPTIDASE-RELATED"/>
    <property type="match status" value="1"/>
</dbReference>
<dbReference type="PANTHER" id="PTHR21666:SF268">
    <property type="entry name" value="PEPTIDASE M23 DOMAIN-CONTAINING PROTEIN"/>
    <property type="match status" value="1"/>
</dbReference>
<dbReference type="InterPro" id="IPR016047">
    <property type="entry name" value="M23ase_b-sheet_dom"/>
</dbReference>
<keyword evidence="3" id="KW-1185">Reference proteome</keyword>
<proteinExistence type="predicted"/>
<evidence type="ECO:0000313" key="3">
    <source>
        <dbReference type="Proteomes" id="UP000650081"/>
    </source>
</evidence>
<dbReference type="EMBL" id="JACSIT010000063">
    <property type="protein sequence ID" value="MBC6993306.1"/>
    <property type="molecule type" value="Genomic_DNA"/>
</dbReference>
<reference evidence="2" key="1">
    <citation type="submission" date="2020-08" db="EMBL/GenBank/DDBJ databases">
        <title>Lewinella bacteria from marine environments.</title>
        <authorList>
            <person name="Zhong Y."/>
        </authorList>
    </citation>
    <scope>NUCLEOTIDE SEQUENCE</scope>
    <source>
        <strain evidence="2">KCTC 42187</strain>
    </source>
</reference>
<dbReference type="Proteomes" id="UP000650081">
    <property type="component" value="Unassembled WGS sequence"/>
</dbReference>
<evidence type="ECO:0000313" key="2">
    <source>
        <dbReference type="EMBL" id="MBC6993306.1"/>
    </source>
</evidence>
<dbReference type="GO" id="GO:0004222">
    <property type="term" value="F:metalloendopeptidase activity"/>
    <property type="evidence" value="ECO:0007669"/>
    <property type="project" value="TreeGrafter"/>
</dbReference>
<dbReference type="InterPro" id="IPR011055">
    <property type="entry name" value="Dup_hybrid_motif"/>
</dbReference>
<dbReference type="CDD" id="cd12797">
    <property type="entry name" value="M23_peptidase"/>
    <property type="match status" value="1"/>
</dbReference>
<dbReference type="Gene3D" id="2.70.70.10">
    <property type="entry name" value="Glucose Permease (Domain IIA)"/>
    <property type="match status" value="1"/>
</dbReference>
<sequence>MFYKILALELLLCMGLVGLKIHQSLPATRLEIGEKTIVLKSGPAQPAPIIHLPEPAPAVADAKPKTVKALPVRKPAPVNYKYSSGLTFPVEGHGPEHVISVFGDKRGSKRTHKGIDIKAPRGTAVVAAADGFIETVRDSGSGGKQVYLRDGTGRLFYYAHLDSWSVAEDDVVKAGDVLGTVGDTGNAKNTTPHLHFEVMIGKKKEAIDPLRFWVGV</sequence>
<dbReference type="SUPFAM" id="SSF51261">
    <property type="entry name" value="Duplicated hybrid motif"/>
    <property type="match status" value="1"/>
</dbReference>
<dbReference type="RefSeq" id="WP_187465422.1">
    <property type="nucleotide sequence ID" value="NZ_JACSIT010000063.1"/>
</dbReference>
<name>A0A923PIG6_9BACT</name>
<accession>A0A923PIG6</accession>
<evidence type="ECO:0000259" key="1">
    <source>
        <dbReference type="Pfam" id="PF01551"/>
    </source>
</evidence>
<dbReference type="AlphaFoldDB" id="A0A923PIG6"/>
<feature type="domain" description="M23ase beta-sheet core" evidence="1">
    <location>
        <begin position="111"/>
        <end position="209"/>
    </location>
</feature>